<feature type="compositionally biased region" description="Basic and acidic residues" evidence="4">
    <location>
        <begin position="20"/>
        <end position="30"/>
    </location>
</feature>
<feature type="region of interest" description="Disordered" evidence="4">
    <location>
        <begin position="1601"/>
        <end position="1643"/>
    </location>
</feature>
<feature type="compositionally biased region" description="Basic and acidic residues" evidence="4">
    <location>
        <begin position="185"/>
        <end position="200"/>
    </location>
</feature>
<name>A0ABR2YEW2_9CHLO</name>
<comment type="caution">
    <text evidence="6">The sequence shown here is derived from an EMBL/GenBank/DDBJ whole genome shotgun (WGS) entry which is preliminary data.</text>
</comment>
<dbReference type="PRINTS" id="PR01547">
    <property type="entry name" value="YEAST176DUF"/>
</dbReference>
<reference evidence="6 7" key="1">
    <citation type="journal article" date="2024" name="Nat. Commun.">
        <title>Phylogenomics reveals the evolutionary origins of lichenization in chlorophyte algae.</title>
        <authorList>
            <person name="Puginier C."/>
            <person name="Libourel C."/>
            <person name="Otte J."/>
            <person name="Skaloud P."/>
            <person name="Haon M."/>
            <person name="Grisel S."/>
            <person name="Petersen M."/>
            <person name="Berrin J.G."/>
            <person name="Delaux P.M."/>
            <person name="Dal Grande F."/>
            <person name="Keller J."/>
        </authorList>
    </citation>
    <scope>NUCLEOTIDE SEQUENCE [LARGE SCALE GENOMIC DNA]</scope>
    <source>
        <strain evidence="6 7">SAG 216-7</strain>
    </source>
</reference>
<dbReference type="InterPro" id="IPR016024">
    <property type="entry name" value="ARM-type_fold"/>
</dbReference>
<accession>A0ABR2YEW2</accession>
<feature type="compositionally biased region" description="Low complexity" evidence="4">
    <location>
        <begin position="280"/>
        <end position="291"/>
    </location>
</feature>
<evidence type="ECO:0000256" key="1">
    <source>
        <dbReference type="ARBA" id="ARBA00009257"/>
    </source>
</evidence>
<evidence type="ECO:0000256" key="4">
    <source>
        <dbReference type="SAM" id="MobiDB-lite"/>
    </source>
</evidence>
<feature type="compositionally biased region" description="Basic and acidic residues" evidence="4">
    <location>
        <begin position="292"/>
        <end position="302"/>
    </location>
</feature>
<feature type="compositionally biased region" description="Basic residues" evidence="4">
    <location>
        <begin position="201"/>
        <end position="211"/>
    </location>
</feature>
<feature type="region of interest" description="Disordered" evidence="4">
    <location>
        <begin position="1534"/>
        <end position="1553"/>
    </location>
</feature>
<feature type="region of interest" description="Disordered" evidence="4">
    <location>
        <begin position="342"/>
        <end position="486"/>
    </location>
</feature>
<keyword evidence="2" id="KW-0853">WD repeat</keyword>
<evidence type="ECO:0000256" key="3">
    <source>
        <dbReference type="ARBA" id="ARBA00022737"/>
    </source>
</evidence>
<organism evidence="6 7">
    <name type="scientific">Coccomyxa subellipsoidea</name>
    <dbReference type="NCBI Taxonomy" id="248742"/>
    <lineage>
        <taxon>Eukaryota</taxon>
        <taxon>Viridiplantae</taxon>
        <taxon>Chlorophyta</taxon>
        <taxon>core chlorophytes</taxon>
        <taxon>Trebouxiophyceae</taxon>
        <taxon>Trebouxiophyceae incertae sedis</taxon>
        <taxon>Coccomyxaceae</taxon>
        <taxon>Coccomyxa</taxon>
    </lineage>
</organism>
<feature type="region of interest" description="Disordered" evidence="4">
    <location>
        <begin position="1301"/>
        <end position="1334"/>
    </location>
</feature>
<gene>
    <name evidence="6" type="ORF">WJX75_009770</name>
</gene>
<dbReference type="InterPro" id="IPR001680">
    <property type="entry name" value="WD40_rpt"/>
</dbReference>
<dbReference type="InterPro" id="IPR029347">
    <property type="entry name" value="Raptor_N"/>
</dbReference>
<dbReference type="InterPro" id="IPR004083">
    <property type="entry name" value="Raptor"/>
</dbReference>
<feature type="compositionally biased region" description="Acidic residues" evidence="4">
    <location>
        <begin position="381"/>
        <end position="398"/>
    </location>
</feature>
<dbReference type="SUPFAM" id="SSF50978">
    <property type="entry name" value="WD40 repeat-like"/>
    <property type="match status" value="1"/>
</dbReference>
<dbReference type="SMART" id="SM01302">
    <property type="entry name" value="Raptor_N"/>
    <property type="match status" value="1"/>
</dbReference>
<protein>
    <recommendedName>
        <fullName evidence="5">Raptor N-terminal CASPase-like domain-containing protein</fullName>
    </recommendedName>
</protein>
<feature type="region of interest" description="Disordered" evidence="4">
    <location>
        <begin position="1"/>
        <end position="31"/>
    </location>
</feature>
<keyword evidence="3" id="KW-0677">Repeat</keyword>
<dbReference type="SUPFAM" id="SSF48371">
    <property type="entry name" value="ARM repeat"/>
    <property type="match status" value="1"/>
</dbReference>
<evidence type="ECO:0000313" key="7">
    <source>
        <dbReference type="Proteomes" id="UP001491310"/>
    </source>
</evidence>
<feature type="region of interest" description="Disordered" evidence="4">
    <location>
        <begin position="1355"/>
        <end position="1435"/>
    </location>
</feature>
<sequence>MRAVWGTGGSTQRRRQLKRLYSDDPREDSLLHGTSSQAAELLDEDEEAVLEDLSFLRGAPAGAATAHSARATFVATAALGSAAEAAMLIPEPRLSFASRLSRATCTAEPAHPKFNGDMVPETENPFAPDTQLEWQPDEYQVLDIDEQPDMADMLPGRQQADSQHRRGHQHGSDEGQPSPDEDNETQWRDDAKDASEEAPRRKAFKRLRKKGGSPGALSPETAAAGMGSLADWTDDDGAEEERQLPSIECATAQRPREEAPKGGNPFARAAKRQAQEPTLAFHALPAAPAKSAADHLSTKDIRSVLLAPRPPRQGAARKPGDRSYLGAYSAADIAEGRFRATGSWPAAAEQPATDAAEPAAAAASEEPRYHDQRKGKQPMAEADDYEDGFGGDDYDADVAEPSSRCADGGGGYDGDAQQEEWEEWQYPGEEAGPSYASPQQWQRQDREQEWQDPGDSWDRGAGPAALGPVSSAEAAGPSGRGSGQPWWRRLEDFVPVDAIRGGRDPRDGSTVHINYRAQFSGAPAPGQKRARAGSGRAAAGGIERGRECAQTPGAAGHWITEYHPSGAVKVFITGEQATTSSSLSYRLADVHAATYVGGQQWILTLFCEARHDVQGEGGAQPVQEQGIVSKWRQKERLKTTAVALVLCLNIGVDPPDVIKISPCARLECWVDPLSMQPPKALETIGKNLQAQYERWQPRAKYKTHLDPTMDDVKKLAVSCRRAAKAERVLFHYNGHGVPRPTANGEIWVFNKSYTQYIPMSIYDLQAWVGSPAIYVFDCSAAGLIINSFQAFAEQRSQEADAIGHSYINTPRDSEDLMREVILLAACSAGEVLPQTPDLPADVFTACLTTPIKVALRWFCSRSLLKAEGLTKELIDRIPGKQTDRKTPLGELNWIFTAITDTIAWNMLPRSLFQRLFRQDLLVASLFRNFLLAERIMRAASCTPVSYPRLPPTHQHPMWQAWDMAAEMCLLQLPALLNGDPEAEFRPSPFFAEQLTAFELWLAHGSAMKQPPEQLPIVLQVLLSQVHRLRALVLLGRFLDMGSWAVDLALSVGIFPYVLKLLQTTAADLRTTLVFIWTKILALDKSCQADLVKDGGHHYFIKYLEGTEPGISADSRAQAAFVLAVICDGYPRGRLLCAEQGLLPKLLSLLATMAGGPSMSAVVQAGATSPPLLVKWLCLSLGRLVEDQADLIAQVSSDALSLLSKLLLGPHAEVRAAAVFALSICIQVGELDMLWDSENGSSASVPEQRLRVEREREIACYLLLAVYDASPLVRAEVAVGLARLAEAHSVLFQDAVHEHQRQMSRMLRDMPSAAPAPAPSGTSPPAARSAPSEGVATRMLERLSSSHDAAVNLRDAGGHVSSTADMLESRRPSGAGLPRPSSDSNFSASPGVCRASSGDGFEATLRVGPTSPNSPTAQHLAAPSSEAGSPPGGAGSNAGCGTVYASADAARVGGGLYQHLLHAVVTLATDPAPTVAAVGAAVLRVAGVELAEPTRLPASATAPLPAGGLEARAASSAAALSSSAHAALDASAAAAASSGSGGSVGGSGSGKWRSWRSATTHGRLLLASTSTSPPSPPLPAYLPNPAARRPFVLKPLAANGHMTPARAATPPAYSPSSSASPSPSQNNHLPPRPPAMVNGGGSSRKAKLPASLVYKSSCEYFSRPLLSQQPPGGFEGELEFAELGSAGQSPFSAYDPSRTAGRLKEREEKRQACMAVGRNARLREHVMTVNFECRSAVALLHHPFRPLLVGVDERGTVRVYNHRHSTFVNAFHLANDRPTSVVGCWQLNEAQAGLLMVGAADGSVRVWRDYTFRGTQRLATAWQAVPLAAGGEGPVSAVPAPTAYEWSEHLNNGTLLAAGGSLPDTVYLWNLQQELCVEQVAVEDKAAAGKGGTVVQRLGVSRHHPLMVAAAASGTVLLYDLRSPRTAAASLKPHSSPMVGMALEPGGLKDQLVTAAADGEMKMTDFRMLGDASGAASASGSGAGSLGVWKTVNASATSRNLSALAAHPHSPLLATGTATQVVKLWSALGEQLGVIRATTSLLDSRRPGPVNTLAFHPYQLALASGGGDSIVNLYNIAAAEVPDRANSTPVR</sequence>
<feature type="compositionally biased region" description="Low complexity" evidence="4">
    <location>
        <begin position="1310"/>
        <end position="1331"/>
    </location>
</feature>
<feature type="compositionally biased region" description="Basic and acidic residues" evidence="4">
    <location>
        <begin position="365"/>
        <end position="374"/>
    </location>
</feature>
<dbReference type="SMART" id="SM00320">
    <property type="entry name" value="WD40"/>
    <property type="match status" value="5"/>
</dbReference>
<dbReference type="PANTHER" id="PTHR12848:SF16">
    <property type="entry name" value="REGULATORY-ASSOCIATED PROTEIN OF MTOR"/>
    <property type="match status" value="1"/>
</dbReference>
<proteinExistence type="inferred from homology"/>
<feature type="domain" description="Raptor N-terminal CASPase-like" evidence="5">
    <location>
        <begin position="636"/>
        <end position="789"/>
    </location>
</feature>
<dbReference type="InterPro" id="IPR036322">
    <property type="entry name" value="WD40_repeat_dom_sf"/>
</dbReference>
<evidence type="ECO:0000259" key="5">
    <source>
        <dbReference type="SMART" id="SM01302"/>
    </source>
</evidence>
<comment type="similarity">
    <text evidence="1">Belongs to the WD repeat RAPTOR family.</text>
</comment>
<feature type="region of interest" description="Disordered" evidence="4">
    <location>
        <begin position="109"/>
        <end position="129"/>
    </location>
</feature>
<feature type="region of interest" description="Disordered" evidence="4">
    <location>
        <begin position="151"/>
        <end position="324"/>
    </location>
</feature>
<feature type="compositionally biased region" description="Gly residues" evidence="4">
    <location>
        <begin position="1538"/>
        <end position="1548"/>
    </location>
</feature>
<feature type="compositionally biased region" description="Low complexity" evidence="4">
    <location>
        <begin position="1603"/>
        <end position="1623"/>
    </location>
</feature>
<dbReference type="InterPro" id="IPR011989">
    <property type="entry name" value="ARM-like"/>
</dbReference>
<dbReference type="Gene3D" id="1.25.10.10">
    <property type="entry name" value="Leucine-rich Repeat Variant"/>
    <property type="match status" value="1"/>
</dbReference>
<feature type="compositionally biased region" description="Low complexity" evidence="4">
    <location>
        <begin position="345"/>
        <end position="364"/>
    </location>
</feature>
<evidence type="ECO:0000256" key="2">
    <source>
        <dbReference type="ARBA" id="ARBA00022574"/>
    </source>
</evidence>
<dbReference type="EMBL" id="JALJOT010000014">
    <property type="protein sequence ID" value="KAK9903603.1"/>
    <property type="molecule type" value="Genomic_DNA"/>
</dbReference>
<evidence type="ECO:0000313" key="6">
    <source>
        <dbReference type="EMBL" id="KAK9903603.1"/>
    </source>
</evidence>
<keyword evidence="7" id="KW-1185">Reference proteome</keyword>
<dbReference type="InterPro" id="IPR015943">
    <property type="entry name" value="WD40/YVTN_repeat-like_dom_sf"/>
</dbReference>
<dbReference type="PANTHER" id="PTHR12848">
    <property type="entry name" value="REGULATORY-ASSOCIATED PROTEIN OF MTOR"/>
    <property type="match status" value="1"/>
</dbReference>
<dbReference type="Pfam" id="PF14538">
    <property type="entry name" value="Raptor_N"/>
    <property type="match status" value="1"/>
</dbReference>
<dbReference type="Gene3D" id="2.130.10.10">
    <property type="entry name" value="YVTN repeat-like/Quinoprotein amine dehydrogenase"/>
    <property type="match status" value="2"/>
</dbReference>
<dbReference type="Proteomes" id="UP001491310">
    <property type="component" value="Unassembled WGS sequence"/>
</dbReference>